<dbReference type="AlphaFoldDB" id="A0A2T5G5V2"/>
<evidence type="ECO:0000256" key="1">
    <source>
        <dbReference type="SAM" id="Phobius"/>
    </source>
</evidence>
<reference evidence="2 3" key="1">
    <citation type="submission" date="2017-08" db="EMBL/GenBank/DDBJ databases">
        <title>Burning lignite coal seam in the remote Altai Mountains harbors a hydrogen-driven thermophilic microbial community.</title>
        <authorList>
            <person name="Kadnikov V.V."/>
            <person name="Mardanov A.V."/>
            <person name="Ivasenko D."/>
            <person name="Beletsky A.V."/>
            <person name="Karnachuk O.V."/>
            <person name="Ravin N.V."/>
        </authorList>
    </citation>
    <scope>NUCLEOTIDE SEQUENCE [LARGE SCALE GENOMIC DNA]</scope>
    <source>
        <strain evidence="2">AL33</strain>
    </source>
</reference>
<dbReference type="Pfam" id="PF04298">
    <property type="entry name" value="Zn_peptidase_2"/>
    <property type="match status" value="1"/>
</dbReference>
<evidence type="ECO:0000313" key="2">
    <source>
        <dbReference type="EMBL" id="PTQ51545.1"/>
    </source>
</evidence>
<comment type="caution">
    <text evidence="2">The sequence shown here is derived from an EMBL/GenBank/DDBJ whole genome shotgun (WGS) entry which is preliminary data.</text>
</comment>
<feature type="transmembrane region" description="Helical" evidence="1">
    <location>
        <begin position="158"/>
        <end position="180"/>
    </location>
</feature>
<sequence>MGELVTKGETRMYVYTPWTILILAAFGLAMWAQFRVQGAFHAHSRERASSGLTGAEAAREMLYANGITDVRIEPVPGTLTDHYDPVAKVIRLSEPVYGGRSISAVSVACHEVGHAIQHKVRYPMLVFRHAMVPVTQFASGIAPLLLLAGFFFKLSGLLLLGIIAFSFAVLFHVVTLPVEFDASRRAKEQMVRLGIISAAEKRGADRVLGAAALTYVAATLVAVLQLLEYIWLFNRQENEQ</sequence>
<keyword evidence="1" id="KW-1133">Transmembrane helix</keyword>
<accession>A0A2T5G5V2</accession>
<evidence type="ECO:0000313" key="3">
    <source>
        <dbReference type="Proteomes" id="UP000244180"/>
    </source>
</evidence>
<gene>
    <name evidence="2" type="ORF">HSCHL_1331</name>
</gene>
<proteinExistence type="predicted"/>
<feature type="transmembrane region" description="Helical" evidence="1">
    <location>
        <begin position="12"/>
        <end position="32"/>
    </location>
</feature>
<keyword evidence="1" id="KW-0472">Membrane</keyword>
<dbReference type="EMBL" id="PEBV01000044">
    <property type="protein sequence ID" value="PTQ51545.1"/>
    <property type="molecule type" value="Genomic_DNA"/>
</dbReference>
<keyword evidence="1" id="KW-0812">Transmembrane</keyword>
<organism evidence="2 3">
    <name type="scientific">Hydrogenibacillus schlegelii</name>
    <name type="common">Bacillus schlegelii</name>
    <dbReference type="NCBI Taxonomy" id="1484"/>
    <lineage>
        <taxon>Bacteria</taxon>
        <taxon>Bacillati</taxon>
        <taxon>Bacillota</taxon>
        <taxon>Bacilli</taxon>
        <taxon>Bacillales</taxon>
        <taxon>Bacillales Family X. Incertae Sedis</taxon>
        <taxon>Hydrogenibacillus</taxon>
    </lineage>
</organism>
<protein>
    <submittedName>
        <fullName evidence="2">Peptidase</fullName>
    </submittedName>
</protein>
<dbReference type="InterPro" id="IPR007395">
    <property type="entry name" value="Zn_peptidase_2"/>
</dbReference>
<feature type="transmembrane region" description="Helical" evidence="1">
    <location>
        <begin position="130"/>
        <end position="152"/>
    </location>
</feature>
<dbReference type="PANTHER" id="PTHR36434:SF1">
    <property type="entry name" value="MEMBRANE PROTEASE YUGP-RELATED"/>
    <property type="match status" value="1"/>
</dbReference>
<name>A0A2T5G5V2_HYDSH</name>
<feature type="transmembrane region" description="Helical" evidence="1">
    <location>
        <begin position="207"/>
        <end position="232"/>
    </location>
</feature>
<dbReference type="Proteomes" id="UP000244180">
    <property type="component" value="Unassembled WGS sequence"/>
</dbReference>
<dbReference type="PANTHER" id="PTHR36434">
    <property type="entry name" value="MEMBRANE PROTEASE YUGP-RELATED"/>
    <property type="match status" value="1"/>
</dbReference>